<dbReference type="Pfam" id="PF00176">
    <property type="entry name" value="SNF2-rel_dom"/>
    <property type="match status" value="1"/>
</dbReference>
<keyword evidence="1" id="KW-0378">Hydrolase</keyword>
<dbReference type="InterPro" id="IPR000330">
    <property type="entry name" value="SNF2_N"/>
</dbReference>
<feature type="domain" description="Helicase C-terminal" evidence="4">
    <location>
        <begin position="738"/>
        <end position="895"/>
    </location>
</feature>
<dbReference type="PANTHER" id="PTHR10799">
    <property type="entry name" value="SNF2/RAD54 HELICASE FAMILY"/>
    <property type="match status" value="1"/>
</dbReference>
<evidence type="ECO:0000256" key="1">
    <source>
        <dbReference type="ARBA" id="ARBA00022801"/>
    </source>
</evidence>
<dbReference type="Proteomes" id="UP000642553">
    <property type="component" value="Chromosome"/>
</dbReference>
<protein>
    <submittedName>
        <fullName evidence="5">ATP-dependent helicase</fullName>
    </submittedName>
</protein>
<keyword evidence="5" id="KW-0067">ATP-binding</keyword>
<dbReference type="InterPro" id="IPR049730">
    <property type="entry name" value="SNF2/RAD54-like_C"/>
</dbReference>
<dbReference type="InterPro" id="IPR027417">
    <property type="entry name" value="P-loop_NTPase"/>
</dbReference>
<evidence type="ECO:0000259" key="3">
    <source>
        <dbReference type="PROSITE" id="PS51192"/>
    </source>
</evidence>
<dbReference type="InterPro" id="IPR022138">
    <property type="entry name" value="DUF3670"/>
</dbReference>
<dbReference type="Pfam" id="PF12419">
    <property type="entry name" value="DUF3670"/>
    <property type="match status" value="1"/>
</dbReference>
<keyword evidence="5" id="KW-0347">Helicase</keyword>
<dbReference type="SUPFAM" id="SSF52540">
    <property type="entry name" value="P-loop containing nucleoside triphosphate hydrolases"/>
    <property type="match status" value="2"/>
</dbReference>
<evidence type="ECO:0000256" key="2">
    <source>
        <dbReference type="SAM" id="MobiDB-lite"/>
    </source>
</evidence>
<dbReference type="PROSITE" id="PS51192">
    <property type="entry name" value="HELICASE_ATP_BIND_1"/>
    <property type="match status" value="1"/>
</dbReference>
<proteinExistence type="predicted"/>
<accession>A0AAE6T9W5</accession>
<dbReference type="InterPro" id="IPR038718">
    <property type="entry name" value="SNF2-like_sf"/>
</dbReference>
<dbReference type="GO" id="GO:0004386">
    <property type="term" value="F:helicase activity"/>
    <property type="evidence" value="ECO:0007669"/>
    <property type="project" value="UniProtKB-KW"/>
</dbReference>
<evidence type="ECO:0000259" key="4">
    <source>
        <dbReference type="PROSITE" id="PS51194"/>
    </source>
</evidence>
<feature type="region of interest" description="Disordered" evidence="2">
    <location>
        <begin position="1"/>
        <end position="26"/>
    </location>
</feature>
<organism evidence="5 6">
    <name type="scientific">Akkermansia massiliensis</name>
    <dbReference type="NCBI Taxonomy" id="2927224"/>
    <lineage>
        <taxon>Bacteria</taxon>
        <taxon>Pseudomonadati</taxon>
        <taxon>Verrucomicrobiota</taxon>
        <taxon>Verrucomicrobiia</taxon>
        <taxon>Verrucomicrobiales</taxon>
        <taxon>Akkermansiaceae</taxon>
        <taxon>Akkermansia</taxon>
    </lineage>
</organism>
<evidence type="ECO:0000313" key="6">
    <source>
        <dbReference type="Proteomes" id="UP000642553"/>
    </source>
</evidence>
<dbReference type="SMART" id="SM00490">
    <property type="entry name" value="HELICc"/>
    <property type="match status" value="1"/>
</dbReference>
<dbReference type="Gene3D" id="3.40.50.300">
    <property type="entry name" value="P-loop containing nucleotide triphosphate hydrolases"/>
    <property type="match status" value="1"/>
</dbReference>
<gene>
    <name evidence="5" type="ORF">DMI76_05680</name>
</gene>
<dbReference type="InterPro" id="IPR014001">
    <property type="entry name" value="Helicase_ATP-bd"/>
</dbReference>
<dbReference type="InterPro" id="IPR001650">
    <property type="entry name" value="Helicase_C-like"/>
</dbReference>
<feature type="domain" description="Helicase ATP-binding" evidence="3">
    <location>
        <begin position="454"/>
        <end position="618"/>
    </location>
</feature>
<evidence type="ECO:0000313" key="5">
    <source>
        <dbReference type="EMBL" id="QHV62882.1"/>
    </source>
</evidence>
<dbReference type="EMBL" id="CP029701">
    <property type="protein sequence ID" value="QHV62882.1"/>
    <property type="molecule type" value="Genomic_DNA"/>
</dbReference>
<keyword evidence="5" id="KW-0547">Nucleotide-binding</keyword>
<dbReference type="SMART" id="SM00487">
    <property type="entry name" value="DEXDc"/>
    <property type="match status" value="1"/>
</dbReference>
<name>A0AAE6T9W5_9BACT</name>
<dbReference type="AlphaFoldDB" id="A0AAE6T9W5"/>
<dbReference type="Pfam" id="PF00271">
    <property type="entry name" value="Helicase_C"/>
    <property type="match status" value="1"/>
</dbReference>
<sequence length="906" mass="99876">MNKLGGHATFLPAMQPQSHHAAPEEERNFSGFRILPSGAPVTDTPPFDRLFEEGAGNGLYALAVSNWETAPDPGAFFIKNMARQALTRMAHAAAERPDEVDTVLDHLLASTAERAALAEQFPPVPGAEYVTPGVIAGWLEDFRRLVKKEVGTRSITPAAWLNGLGAPWNQIGKVFFHLAENRDDATGSRPFAFMATFAHQSAADNQVRHLPLSTALKLHEGNYTALLAVLQPLKEAARESSLLQRLLDNGKIYAPLAWSAAEARDFLQDTPAYEHAGIIVRMVNLWRKSPPKLQVKVTADAPGSEKTAHSSGLSVHSLLRFSVAATLGGRDLAPEELEELLSNGDGLIRFKGEWVRVDAQKVRDLMDRWTKAARMMSSLGIPLVQGLRLLVNGPSDQLAQLPEPDEDCVVEPGRDLRQALDILAGEVPVSVPELAPRLNALMRPYQKEGFSFLYRVTERGFGACLADDMGLGKTLQAIAWLDALRREGRLEGLPALIVAPASLLSNWKEEAERFAPELALRIMHPSAPDSWQPEEIPRREGCHAVITTYGMAARTPALAGLHFPAIILDEAQAIKNAGSARSRAIRSLHGERRAALSGTPVENNLNELWSLMEFLNPGLLGGRKSFEAFTRSLERGYAPLRRLVRPFILRRMKTDPALVPDLPDKTEIPAYCPLTPEQAALYQTQIDTLHAMLDEPDPAARLMLILPVLARLKQICNHPAQFQGTDDYAPERSGKFLRLQELCASIAARQEKAILFTQFRSIIPHLHDLLSGVFGRSGLTLHGGTPIPERQGIVTAFQKESGPPFCILSLKAAGTGLTLTQASHVIHVDRWWNPAVENQATDRAYRIGQHRNVLVHRLICRGTIEDRIDAMLTEKRRMADDLFSGGPEQWLMNMSAEELKDVLCKS</sequence>
<dbReference type="GO" id="GO:0005524">
    <property type="term" value="F:ATP binding"/>
    <property type="evidence" value="ECO:0007669"/>
    <property type="project" value="InterPro"/>
</dbReference>
<reference evidence="5" key="1">
    <citation type="submission" date="2018-05" db="EMBL/GenBank/DDBJ databases">
        <title>Complete genome sequnece of Akkermansia muciniphila EB-AMDK-40.</title>
        <authorList>
            <person name="Nam Y.-D."/>
            <person name="Chung W.-H."/>
            <person name="Park Y.S."/>
            <person name="Kang J."/>
        </authorList>
    </citation>
    <scope>NUCLEOTIDE SEQUENCE</scope>
    <source>
        <strain evidence="5">EB-AMDK-40</strain>
    </source>
</reference>
<dbReference type="CDD" id="cd18793">
    <property type="entry name" value="SF2_C_SNF"/>
    <property type="match status" value="1"/>
</dbReference>
<dbReference type="Gene3D" id="3.40.50.10810">
    <property type="entry name" value="Tandem AAA-ATPase domain"/>
    <property type="match status" value="1"/>
</dbReference>
<dbReference type="PROSITE" id="PS51194">
    <property type="entry name" value="HELICASE_CTER"/>
    <property type="match status" value="1"/>
</dbReference>
<dbReference type="GO" id="GO:0016787">
    <property type="term" value="F:hydrolase activity"/>
    <property type="evidence" value="ECO:0007669"/>
    <property type="project" value="UniProtKB-KW"/>
</dbReference>